<protein>
    <submittedName>
        <fullName evidence="2">Uncharacterized protein</fullName>
    </submittedName>
</protein>
<organism evidence="2">
    <name type="scientific">Cuerna arida</name>
    <dbReference type="NCBI Taxonomy" id="1464854"/>
    <lineage>
        <taxon>Eukaryota</taxon>
        <taxon>Metazoa</taxon>
        <taxon>Ecdysozoa</taxon>
        <taxon>Arthropoda</taxon>
        <taxon>Hexapoda</taxon>
        <taxon>Insecta</taxon>
        <taxon>Pterygota</taxon>
        <taxon>Neoptera</taxon>
        <taxon>Paraneoptera</taxon>
        <taxon>Hemiptera</taxon>
        <taxon>Auchenorrhyncha</taxon>
        <taxon>Membracoidea</taxon>
        <taxon>Cicadellidae</taxon>
        <taxon>Cicadellinae</taxon>
        <taxon>Proconiini</taxon>
        <taxon>Cuerna</taxon>
    </lineage>
</organism>
<feature type="compositionally biased region" description="Pro residues" evidence="1">
    <location>
        <begin position="114"/>
        <end position="123"/>
    </location>
</feature>
<accession>A0A1B6GVB1</accession>
<evidence type="ECO:0000313" key="2">
    <source>
        <dbReference type="EMBL" id="JAS66368.1"/>
    </source>
</evidence>
<gene>
    <name evidence="2" type="ORF">g.3206</name>
</gene>
<sequence>KKDNSPDDYVLKITQSKTITFTINKDGKPIERTFTINATDFDDNSFEKEFSNSFILGFENNKNIESNIKPGFGILNPPNLQRPNTTDLRDDRSFGGNLFRPFDRRQPPITDPLMPRPPDGARY</sequence>
<feature type="non-terminal residue" evidence="2">
    <location>
        <position position="123"/>
    </location>
</feature>
<evidence type="ECO:0000256" key="1">
    <source>
        <dbReference type="SAM" id="MobiDB-lite"/>
    </source>
</evidence>
<proteinExistence type="predicted"/>
<reference evidence="2" key="1">
    <citation type="submission" date="2015-11" db="EMBL/GenBank/DDBJ databases">
        <title>De novo transcriptome assembly of four potential Pierce s Disease insect vectors from Arizona vineyards.</title>
        <authorList>
            <person name="Tassone E.E."/>
        </authorList>
    </citation>
    <scope>NUCLEOTIDE SEQUENCE</scope>
</reference>
<name>A0A1B6GVB1_9HEMI</name>
<dbReference type="EMBL" id="GECZ01003401">
    <property type="protein sequence ID" value="JAS66368.1"/>
    <property type="molecule type" value="Transcribed_RNA"/>
</dbReference>
<feature type="non-terminal residue" evidence="2">
    <location>
        <position position="1"/>
    </location>
</feature>
<dbReference type="AlphaFoldDB" id="A0A1B6GVB1"/>
<feature type="region of interest" description="Disordered" evidence="1">
    <location>
        <begin position="75"/>
        <end position="123"/>
    </location>
</feature>